<dbReference type="InterPro" id="IPR029787">
    <property type="entry name" value="Nucleotide_cyclase"/>
</dbReference>
<feature type="domain" description="EAL" evidence="2">
    <location>
        <begin position="330"/>
        <end position="587"/>
    </location>
</feature>
<accession>A0ABT8E771</accession>
<comment type="caution">
    <text evidence="4">The sequence shown here is derived from an EMBL/GenBank/DDBJ whole genome shotgun (WGS) entry which is preliminary data.</text>
</comment>
<dbReference type="SMART" id="SM00267">
    <property type="entry name" value="GGDEF"/>
    <property type="match status" value="1"/>
</dbReference>
<proteinExistence type="predicted"/>
<dbReference type="InterPro" id="IPR001633">
    <property type="entry name" value="EAL_dom"/>
</dbReference>
<dbReference type="PROSITE" id="PS50112">
    <property type="entry name" value="PAS"/>
    <property type="match status" value="1"/>
</dbReference>
<dbReference type="PROSITE" id="PS50887">
    <property type="entry name" value="GGDEF"/>
    <property type="match status" value="1"/>
</dbReference>
<dbReference type="InterPro" id="IPR035919">
    <property type="entry name" value="EAL_sf"/>
</dbReference>
<dbReference type="CDD" id="cd01949">
    <property type="entry name" value="GGDEF"/>
    <property type="match status" value="1"/>
</dbReference>
<dbReference type="InterPro" id="IPR000014">
    <property type="entry name" value="PAS"/>
</dbReference>
<reference evidence="4" key="1">
    <citation type="submission" date="2023-06" db="EMBL/GenBank/DDBJ databases">
        <title>Draft Genome Sequences of Representative Paenibacillus Polymyxa, Bacillus cereus, Fictibacillus sp., and Brevibacillus agri Strains Isolated from Amazonian Dark Earth.</title>
        <authorList>
            <person name="Pellegrinetti T.A."/>
            <person name="Cunha I.C.M."/>
            <person name="Chaves M.G."/>
            <person name="Freitas A.S."/>
            <person name="Silva A.V.R."/>
            <person name="Tsai S.M."/>
            <person name="Mendes L.W."/>
        </authorList>
    </citation>
    <scope>NUCLEOTIDE SEQUENCE</scope>
    <source>
        <strain evidence="4">CENA-BCM004</strain>
    </source>
</reference>
<keyword evidence="5" id="KW-1185">Reference proteome</keyword>
<dbReference type="SUPFAM" id="SSF55785">
    <property type="entry name" value="PYP-like sensor domain (PAS domain)"/>
    <property type="match status" value="1"/>
</dbReference>
<dbReference type="CDD" id="cd01948">
    <property type="entry name" value="EAL"/>
    <property type="match status" value="1"/>
</dbReference>
<dbReference type="RefSeq" id="WP_290399857.1">
    <property type="nucleotide sequence ID" value="NZ_JAUHLN010000002.1"/>
</dbReference>
<dbReference type="Gene3D" id="3.20.20.450">
    <property type="entry name" value="EAL domain"/>
    <property type="match status" value="1"/>
</dbReference>
<dbReference type="NCBIfam" id="TIGR00229">
    <property type="entry name" value="sensory_box"/>
    <property type="match status" value="1"/>
</dbReference>
<dbReference type="Pfam" id="PF00989">
    <property type="entry name" value="PAS"/>
    <property type="match status" value="1"/>
</dbReference>
<dbReference type="EMBL" id="JAUHLN010000002">
    <property type="protein sequence ID" value="MDN4073757.1"/>
    <property type="molecule type" value="Genomic_DNA"/>
</dbReference>
<dbReference type="SMART" id="SM00052">
    <property type="entry name" value="EAL"/>
    <property type="match status" value="1"/>
</dbReference>
<dbReference type="SUPFAM" id="SSF141868">
    <property type="entry name" value="EAL domain-like"/>
    <property type="match status" value="1"/>
</dbReference>
<dbReference type="InterPro" id="IPR013767">
    <property type="entry name" value="PAS_fold"/>
</dbReference>
<dbReference type="SMART" id="SM00091">
    <property type="entry name" value="PAS"/>
    <property type="match status" value="1"/>
</dbReference>
<dbReference type="PANTHER" id="PTHR44757">
    <property type="entry name" value="DIGUANYLATE CYCLASE DGCP"/>
    <property type="match status" value="1"/>
</dbReference>
<dbReference type="InterPro" id="IPR035965">
    <property type="entry name" value="PAS-like_dom_sf"/>
</dbReference>
<evidence type="ECO:0000313" key="5">
    <source>
        <dbReference type="Proteomes" id="UP001168694"/>
    </source>
</evidence>
<sequence>MMKNDNEEIMALSHLVKASTNEMMKLNASLQESEQRYKSLFDHNPDLIYSMDLAGVITSVNASLTRLLGYRQQEVLKTSAITYVLEADQLSVINCFNQSIHERPQSFTAKLFHKKGYTLEFCITNLPIIVNGEVVGVYGIGKNVTKQKEAEEKIAHLAFHDLLTGLPNRNLFEQHLDKCLRKTVEAGEKTAVIFIDLDQFKMVNESLGHQAGDQFLKYAAKQMKKRIGRQSMLSRYAGDEFMLVINGLSGAEEAGRISRKLSEALAVPLSYHGQEFVLTASMGISIYPDDGLTSDVLIKNAGIALHRAKEKGRGEWEFFKGEMNEFKVERLTMESFLRHAISKDELSLYFQPQISLDDGKVIALEALVRWNHPRLGIVSPGLFIPLAEETGLIGHIGRWVLNEACRQLKKWHETINSELSISVNVSGRQFQKLDFVYEVKEALQRSKIDPRFLHLELTESMMVENVQYGINIMRELKELGIKISIDDFGTGYSSLSYLKDFPIDILKIDQSFIRNLSKSDHNSTDAAIVRAIITMCKGLSVTALAEGVETKQQLLVLKDYGCDHVQGFFIGKPVCAAEVENLFHTYHTKSS</sequence>
<dbReference type="Pfam" id="PF00563">
    <property type="entry name" value="EAL"/>
    <property type="match status" value="1"/>
</dbReference>
<feature type="domain" description="PAS" evidence="1">
    <location>
        <begin position="33"/>
        <end position="103"/>
    </location>
</feature>
<dbReference type="InterPro" id="IPR052155">
    <property type="entry name" value="Biofilm_reg_signaling"/>
</dbReference>
<name>A0ABT8E771_9BACL</name>
<evidence type="ECO:0000259" key="2">
    <source>
        <dbReference type="PROSITE" id="PS50883"/>
    </source>
</evidence>
<dbReference type="Pfam" id="PF00990">
    <property type="entry name" value="GGDEF"/>
    <property type="match status" value="1"/>
</dbReference>
<dbReference type="Gene3D" id="3.30.70.270">
    <property type="match status" value="1"/>
</dbReference>
<dbReference type="InterPro" id="IPR043128">
    <property type="entry name" value="Rev_trsase/Diguanyl_cyclase"/>
</dbReference>
<feature type="domain" description="GGDEF" evidence="3">
    <location>
        <begin position="188"/>
        <end position="321"/>
    </location>
</feature>
<evidence type="ECO:0000259" key="3">
    <source>
        <dbReference type="PROSITE" id="PS50887"/>
    </source>
</evidence>
<dbReference type="CDD" id="cd00130">
    <property type="entry name" value="PAS"/>
    <property type="match status" value="1"/>
</dbReference>
<evidence type="ECO:0000259" key="1">
    <source>
        <dbReference type="PROSITE" id="PS50112"/>
    </source>
</evidence>
<dbReference type="InterPro" id="IPR000160">
    <property type="entry name" value="GGDEF_dom"/>
</dbReference>
<protein>
    <submittedName>
        <fullName evidence="4">EAL domain-containing protein</fullName>
    </submittedName>
</protein>
<evidence type="ECO:0000313" key="4">
    <source>
        <dbReference type="EMBL" id="MDN4073757.1"/>
    </source>
</evidence>
<dbReference type="NCBIfam" id="TIGR00254">
    <property type="entry name" value="GGDEF"/>
    <property type="match status" value="1"/>
</dbReference>
<dbReference type="Proteomes" id="UP001168694">
    <property type="component" value="Unassembled WGS sequence"/>
</dbReference>
<dbReference type="Gene3D" id="3.30.450.20">
    <property type="entry name" value="PAS domain"/>
    <property type="match status" value="1"/>
</dbReference>
<dbReference type="SUPFAM" id="SSF55073">
    <property type="entry name" value="Nucleotide cyclase"/>
    <property type="match status" value="1"/>
</dbReference>
<dbReference type="PROSITE" id="PS50883">
    <property type="entry name" value="EAL"/>
    <property type="match status" value="1"/>
</dbReference>
<gene>
    <name evidence="4" type="ORF">QYF49_12160</name>
</gene>
<dbReference type="PANTHER" id="PTHR44757:SF2">
    <property type="entry name" value="BIOFILM ARCHITECTURE MAINTENANCE PROTEIN MBAA"/>
    <property type="match status" value="1"/>
</dbReference>
<organism evidence="4 5">
    <name type="scientific">Fictibacillus terranigra</name>
    <dbReference type="NCBI Taxonomy" id="3058424"/>
    <lineage>
        <taxon>Bacteria</taxon>
        <taxon>Bacillati</taxon>
        <taxon>Bacillota</taxon>
        <taxon>Bacilli</taxon>
        <taxon>Bacillales</taxon>
        <taxon>Fictibacillaceae</taxon>
        <taxon>Fictibacillus</taxon>
    </lineage>
</organism>